<feature type="compositionally biased region" description="Basic and acidic residues" evidence="1">
    <location>
        <begin position="1"/>
        <end position="14"/>
    </location>
</feature>
<gene>
    <name evidence="2" type="ORF">E2562_022385</name>
</gene>
<dbReference type="Proteomes" id="UP000479710">
    <property type="component" value="Unassembled WGS sequence"/>
</dbReference>
<proteinExistence type="predicted"/>
<sequence>MRLAADRAGKDARRIVPSTSRHQHRDKHNPPHQRRARPSDRQGVNGSPAASQDGTLPSPTCCHRVPAPPSSPPPLNRRTERGLDTEARAYKGQRRAHLLAHLAALHTPLSPKPPCRPPILVGTQAGARRITLGCAPYRHAANLTMPSRLGSSPLAPRSLARAKPQGSGRENRSSLPR</sequence>
<dbReference type="AlphaFoldDB" id="A0A6G1EY79"/>
<comment type="caution">
    <text evidence="2">The sequence shown here is derived from an EMBL/GenBank/DDBJ whole genome shotgun (WGS) entry which is preliminary data.</text>
</comment>
<feature type="compositionally biased region" description="Pro residues" evidence="1">
    <location>
        <begin position="66"/>
        <end position="75"/>
    </location>
</feature>
<feature type="region of interest" description="Disordered" evidence="1">
    <location>
        <begin position="145"/>
        <end position="177"/>
    </location>
</feature>
<accession>A0A6G1EY79</accession>
<evidence type="ECO:0000256" key="1">
    <source>
        <dbReference type="SAM" id="MobiDB-lite"/>
    </source>
</evidence>
<keyword evidence="3" id="KW-1185">Reference proteome</keyword>
<name>A0A6G1EY79_9ORYZ</name>
<evidence type="ECO:0000313" key="3">
    <source>
        <dbReference type="Proteomes" id="UP000479710"/>
    </source>
</evidence>
<dbReference type="EMBL" id="SPHZ02000002">
    <property type="protein sequence ID" value="KAF0929561.1"/>
    <property type="molecule type" value="Genomic_DNA"/>
</dbReference>
<feature type="compositionally biased region" description="Basic residues" evidence="1">
    <location>
        <begin position="21"/>
        <end position="36"/>
    </location>
</feature>
<organism evidence="2 3">
    <name type="scientific">Oryza meyeriana var. granulata</name>
    <dbReference type="NCBI Taxonomy" id="110450"/>
    <lineage>
        <taxon>Eukaryota</taxon>
        <taxon>Viridiplantae</taxon>
        <taxon>Streptophyta</taxon>
        <taxon>Embryophyta</taxon>
        <taxon>Tracheophyta</taxon>
        <taxon>Spermatophyta</taxon>
        <taxon>Magnoliopsida</taxon>
        <taxon>Liliopsida</taxon>
        <taxon>Poales</taxon>
        <taxon>Poaceae</taxon>
        <taxon>BOP clade</taxon>
        <taxon>Oryzoideae</taxon>
        <taxon>Oryzeae</taxon>
        <taxon>Oryzinae</taxon>
        <taxon>Oryza</taxon>
        <taxon>Oryza meyeriana</taxon>
    </lineage>
</organism>
<protein>
    <submittedName>
        <fullName evidence="2">Uncharacterized protein</fullName>
    </submittedName>
</protein>
<reference evidence="2 3" key="1">
    <citation type="submission" date="2019-11" db="EMBL/GenBank/DDBJ databases">
        <title>Whole genome sequence of Oryza granulata.</title>
        <authorList>
            <person name="Li W."/>
        </authorList>
    </citation>
    <scope>NUCLEOTIDE SEQUENCE [LARGE SCALE GENOMIC DNA]</scope>
    <source>
        <strain evidence="3">cv. Menghai</strain>
        <tissue evidence="2">Leaf</tissue>
    </source>
</reference>
<feature type="region of interest" description="Disordered" evidence="1">
    <location>
        <begin position="1"/>
        <end position="83"/>
    </location>
</feature>
<feature type="compositionally biased region" description="Polar residues" evidence="1">
    <location>
        <begin position="42"/>
        <end position="58"/>
    </location>
</feature>
<evidence type="ECO:0000313" key="2">
    <source>
        <dbReference type="EMBL" id="KAF0929561.1"/>
    </source>
</evidence>